<evidence type="ECO:0000313" key="12">
    <source>
        <dbReference type="EMBL" id="MBC2606273.1"/>
    </source>
</evidence>
<dbReference type="RefSeq" id="WP_185660159.1">
    <property type="nucleotide sequence ID" value="NZ_CAWPOO010000008.1"/>
</dbReference>
<keyword evidence="5" id="KW-0418">Kinase</keyword>
<dbReference type="PANTHER" id="PTHR32309:SF13">
    <property type="entry name" value="FERRIC ENTEROBACTIN TRANSPORT PROTEIN FEPE"/>
    <property type="match status" value="1"/>
</dbReference>
<dbReference type="SUPFAM" id="SSF52540">
    <property type="entry name" value="P-loop containing nucleoside triphosphate hydrolases"/>
    <property type="match status" value="1"/>
</dbReference>
<sequence>MNSNSYRKGSEATRGEKRPRKTPRRSNLQYAYRTYVWKGLGIAAIAGLTTLLAIRLQPELFAARSRLIIEPASSAGQSLWIDGGFDSSYPSINTHAAHITSSAFLEVFWDGLSDLAKQKAMKPFSDLEINPENGVNILRRAITATQINDSQLLEVEVSHPYSYVSKYLADELAKQYASYTREQLEKRTTSAKSDLEKLAFERRQNLLEAEKDLREFRKSSGLALTEGGDDFVSDRLSQTNSALLKAKIDILQLERTIENSIAAQEAGPDALLAFEPIKSNPIVRKLKFEGEQLRMELEEMSETYQRRHPKRVELVDAIAENRRLQEYEAKQIIDALHYDYNVAKEVEAGLLKEIETLERRTLSNAGALAQYDVLKRKLQAQQLAYDEVLGRLSNSHASTQNPPAPARVLDTAILPEKPDYPTSKQLFGYPLTAAALGFFLTPIFLMGGNTRFKIWDDIEEELGTRILGTLPQIQSKEPGAARYNRFLRNRKRRLPALNFHSVKNPQARESLSGLATQLLLGPFSRGSRVLLVTSHGENEGKSTTVFNLAQEFAKAGKRTLVIDCDLRRDVLSKSIEKSGAIDTAKGLSLADWFKTSSTRRDRAQLAICKSNTHEGMDFIPGGDGSEITSRLFLSQLFQRLIAKLKLPYDIILLDSPPAGAYSDALLLTTVADEVLFLIREGAGDKIGIKKTLHTIRSGHAHIAGVALNGLSRRQIQMIGTYYEREDGNKPPAGSDAA</sequence>
<dbReference type="AlphaFoldDB" id="A0A7X1E8L5"/>
<evidence type="ECO:0000256" key="6">
    <source>
        <dbReference type="ARBA" id="ARBA00022840"/>
    </source>
</evidence>
<evidence type="ECO:0000256" key="4">
    <source>
        <dbReference type="ARBA" id="ARBA00022741"/>
    </source>
</evidence>
<dbReference type="Proteomes" id="UP000526501">
    <property type="component" value="Unassembled WGS sequence"/>
</dbReference>
<dbReference type="EC" id="2.7.10.2" evidence="2"/>
<evidence type="ECO:0000256" key="2">
    <source>
        <dbReference type="ARBA" id="ARBA00011903"/>
    </source>
</evidence>
<feature type="transmembrane region" description="Helical" evidence="10">
    <location>
        <begin position="35"/>
        <end position="56"/>
    </location>
</feature>
<dbReference type="InterPro" id="IPR005702">
    <property type="entry name" value="Wzc-like_C"/>
</dbReference>
<keyword evidence="10" id="KW-1133">Transmembrane helix</keyword>
<feature type="domain" description="AAA" evidence="11">
    <location>
        <begin position="540"/>
        <end position="697"/>
    </location>
</feature>
<dbReference type="PANTHER" id="PTHR32309">
    <property type="entry name" value="TYROSINE-PROTEIN KINASE"/>
    <property type="match status" value="1"/>
</dbReference>
<evidence type="ECO:0000256" key="1">
    <source>
        <dbReference type="ARBA" id="ARBA00007316"/>
    </source>
</evidence>
<dbReference type="GO" id="GO:0004713">
    <property type="term" value="F:protein tyrosine kinase activity"/>
    <property type="evidence" value="ECO:0007669"/>
    <property type="project" value="TreeGrafter"/>
</dbReference>
<comment type="caution">
    <text evidence="12">The sequence shown here is derived from an EMBL/GenBank/DDBJ whole genome shotgun (WGS) entry which is preliminary data.</text>
</comment>
<keyword evidence="10" id="KW-0472">Membrane</keyword>
<comment type="catalytic activity">
    <reaction evidence="8">
        <text>L-tyrosyl-[protein] + ATP = O-phospho-L-tyrosyl-[protein] + ADP + H(+)</text>
        <dbReference type="Rhea" id="RHEA:10596"/>
        <dbReference type="Rhea" id="RHEA-COMP:10136"/>
        <dbReference type="Rhea" id="RHEA-COMP:20101"/>
        <dbReference type="ChEBI" id="CHEBI:15378"/>
        <dbReference type="ChEBI" id="CHEBI:30616"/>
        <dbReference type="ChEBI" id="CHEBI:46858"/>
        <dbReference type="ChEBI" id="CHEBI:61978"/>
        <dbReference type="ChEBI" id="CHEBI:456216"/>
        <dbReference type="EC" id="2.7.10.2"/>
    </reaction>
</comment>
<evidence type="ECO:0000256" key="9">
    <source>
        <dbReference type="SAM" id="MobiDB-lite"/>
    </source>
</evidence>
<evidence type="ECO:0000256" key="8">
    <source>
        <dbReference type="ARBA" id="ARBA00051245"/>
    </source>
</evidence>
<evidence type="ECO:0000256" key="7">
    <source>
        <dbReference type="ARBA" id="ARBA00023137"/>
    </source>
</evidence>
<dbReference type="InterPro" id="IPR025669">
    <property type="entry name" value="AAA_dom"/>
</dbReference>
<evidence type="ECO:0000256" key="3">
    <source>
        <dbReference type="ARBA" id="ARBA00022679"/>
    </source>
</evidence>
<dbReference type="InterPro" id="IPR050445">
    <property type="entry name" value="Bact_polysacc_biosynth/exp"/>
</dbReference>
<reference evidence="12 13" key="1">
    <citation type="submission" date="2020-07" db="EMBL/GenBank/DDBJ databases">
        <authorList>
            <person name="Feng X."/>
        </authorList>
    </citation>
    <scope>NUCLEOTIDE SEQUENCE [LARGE SCALE GENOMIC DNA]</scope>
    <source>
        <strain evidence="12 13">JCM23202</strain>
    </source>
</reference>
<evidence type="ECO:0000259" key="11">
    <source>
        <dbReference type="Pfam" id="PF13614"/>
    </source>
</evidence>
<organism evidence="12 13">
    <name type="scientific">Pelagicoccus albus</name>
    <dbReference type="NCBI Taxonomy" id="415222"/>
    <lineage>
        <taxon>Bacteria</taxon>
        <taxon>Pseudomonadati</taxon>
        <taxon>Verrucomicrobiota</taxon>
        <taxon>Opitutia</taxon>
        <taxon>Puniceicoccales</taxon>
        <taxon>Pelagicoccaceae</taxon>
        <taxon>Pelagicoccus</taxon>
    </lineage>
</organism>
<accession>A0A7X1E8L5</accession>
<keyword evidence="7" id="KW-0829">Tyrosine-protein kinase</keyword>
<evidence type="ECO:0000256" key="10">
    <source>
        <dbReference type="SAM" id="Phobius"/>
    </source>
</evidence>
<dbReference type="InterPro" id="IPR027417">
    <property type="entry name" value="P-loop_NTPase"/>
</dbReference>
<evidence type="ECO:0000313" key="13">
    <source>
        <dbReference type="Proteomes" id="UP000526501"/>
    </source>
</evidence>
<dbReference type="CDD" id="cd05387">
    <property type="entry name" value="BY-kinase"/>
    <property type="match status" value="1"/>
</dbReference>
<keyword evidence="3" id="KW-0808">Transferase</keyword>
<evidence type="ECO:0000256" key="5">
    <source>
        <dbReference type="ARBA" id="ARBA00022777"/>
    </source>
</evidence>
<gene>
    <name evidence="12" type="ORF">H5P27_09455</name>
</gene>
<keyword evidence="10" id="KW-0812">Transmembrane</keyword>
<name>A0A7X1E8L5_9BACT</name>
<keyword evidence="13" id="KW-1185">Reference proteome</keyword>
<dbReference type="Gene3D" id="3.40.50.300">
    <property type="entry name" value="P-loop containing nucleotide triphosphate hydrolases"/>
    <property type="match status" value="1"/>
</dbReference>
<keyword evidence="4" id="KW-0547">Nucleotide-binding</keyword>
<keyword evidence="6" id="KW-0067">ATP-binding</keyword>
<dbReference type="EMBL" id="JACHVC010000008">
    <property type="protein sequence ID" value="MBC2606273.1"/>
    <property type="molecule type" value="Genomic_DNA"/>
</dbReference>
<dbReference type="Pfam" id="PF13614">
    <property type="entry name" value="AAA_31"/>
    <property type="match status" value="1"/>
</dbReference>
<proteinExistence type="inferred from homology"/>
<feature type="region of interest" description="Disordered" evidence="9">
    <location>
        <begin position="1"/>
        <end position="24"/>
    </location>
</feature>
<comment type="similarity">
    <text evidence="1">Belongs to the CpsD/CapB family.</text>
</comment>
<protein>
    <recommendedName>
        <fullName evidence="2">non-specific protein-tyrosine kinase</fullName>
        <ecNumber evidence="2">2.7.10.2</ecNumber>
    </recommendedName>
</protein>
<dbReference type="GO" id="GO:0005886">
    <property type="term" value="C:plasma membrane"/>
    <property type="evidence" value="ECO:0007669"/>
    <property type="project" value="TreeGrafter"/>
</dbReference>